<comment type="caution">
    <text evidence="1">The sequence shown here is derived from an EMBL/GenBank/DDBJ whole genome shotgun (WGS) entry which is preliminary data.</text>
</comment>
<organism evidence="1 2">
    <name type="scientific">Linum tenue</name>
    <dbReference type="NCBI Taxonomy" id="586396"/>
    <lineage>
        <taxon>Eukaryota</taxon>
        <taxon>Viridiplantae</taxon>
        <taxon>Streptophyta</taxon>
        <taxon>Embryophyta</taxon>
        <taxon>Tracheophyta</taxon>
        <taxon>Spermatophyta</taxon>
        <taxon>Magnoliopsida</taxon>
        <taxon>eudicotyledons</taxon>
        <taxon>Gunneridae</taxon>
        <taxon>Pentapetalae</taxon>
        <taxon>rosids</taxon>
        <taxon>fabids</taxon>
        <taxon>Malpighiales</taxon>
        <taxon>Linaceae</taxon>
        <taxon>Linum</taxon>
    </lineage>
</organism>
<accession>A0AAV0LDZ7</accession>
<evidence type="ECO:0000313" key="1">
    <source>
        <dbReference type="EMBL" id="CAI0432471.1"/>
    </source>
</evidence>
<sequence length="36" mass="4018">MIPIAKIPIYSMLIKLQLKKNKFLATSSTSGIRSKP</sequence>
<reference evidence="1" key="1">
    <citation type="submission" date="2022-08" db="EMBL/GenBank/DDBJ databases">
        <authorList>
            <person name="Gutierrez-Valencia J."/>
        </authorList>
    </citation>
    <scope>NUCLEOTIDE SEQUENCE</scope>
</reference>
<dbReference type="Proteomes" id="UP001154282">
    <property type="component" value="Unassembled WGS sequence"/>
</dbReference>
<protein>
    <submittedName>
        <fullName evidence="1">Uncharacterized protein</fullName>
    </submittedName>
</protein>
<dbReference type="EMBL" id="CAMGYJ010000006">
    <property type="protein sequence ID" value="CAI0432471.1"/>
    <property type="molecule type" value="Genomic_DNA"/>
</dbReference>
<gene>
    <name evidence="1" type="ORF">LITE_LOCUS23458</name>
</gene>
<evidence type="ECO:0000313" key="2">
    <source>
        <dbReference type="Proteomes" id="UP001154282"/>
    </source>
</evidence>
<proteinExistence type="predicted"/>
<dbReference type="AlphaFoldDB" id="A0AAV0LDZ7"/>
<keyword evidence="2" id="KW-1185">Reference proteome</keyword>
<name>A0AAV0LDZ7_9ROSI</name>